<organism evidence="5 6">
    <name type="scientific">Ceratopteris richardii</name>
    <name type="common">Triangle waterfern</name>
    <dbReference type="NCBI Taxonomy" id="49495"/>
    <lineage>
        <taxon>Eukaryota</taxon>
        <taxon>Viridiplantae</taxon>
        <taxon>Streptophyta</taxon>
        <taxon>Embryophyta</taxon>
        <taxon>Tracheophyta</taxon>
        <taxon>Polypodiopsida</taxon>
        <taxon>Polypodiidae</taxon>
        <taxon>Polypodiales</taxon>
        <taxon>Pteridineae</taxon>
        <taxon>Pteridaceae</taxon>
        <taxon>Parkerioideae</taxon>
        <taxon>Ceratopteris</taxon>
    </lineage>
</organism>
<dbReference type="OrthoDB" id="2942533at2759"/>
<evidence type="ECO:0000256" key="1">
    <source>
        <dbReference type="ARBA" id="ARBA00022737"/>
    </source>
</evidence>
<dbReference type="Gene3D" id="1.25.40.10">
    <property type="entry name" value="Tetratricopeptide repeat domain"/>
    <property type="match status" value="1"/>
</dbReference>
<dbReference type="SUPFAM" id="SSF48452">
    <property type="entry name" value="TPR-like"/>
    <property type="match status" value="1"/>
</dbReference>
<feature type="compositionally biased region" description="Basic and acidic residues" evidence="3">
    <location>
        <begin position="100"/>
        <end position="111"/>
    </location>
</feature>
<evidence type="ECO:0000256" key="2">
    <source>
        <dbReference type="ARBA" id="ARBA00022803"/>
    </source>
</evidence>
<keyword evidence="1" id="KW-0677">Repeat</keyword>
<dbReference type="PANTHER" id="PTHR46183:SF8">
    <property type="entry name" value="PROTEIN CLMP1"/>
    <property type="match status" value="1"/>
</dbReference>
<dbReference type="InterPro" id="IPR011990">
    <property type="entry name" value="TPR-like_helical_dom_sf"/>
</dbReference>
<feature type="region of interest" description="Disordered" evidence="3">
    <location>
        <begin position="1"/>
        <end position="169"/>
    </location>
</feature>
<dbReference type="SMART" id="SM00028">
    <property type="entry name" value="TPR"/>
    <property type="match status" value="3"/>
</dbReference>
<gene>
    <name evidence="5" type="ORF">KP509_24G059700</name>
</gene>
<dbReference type="Gene3D" id="3.10.20.90">
    <property type="entry name" value="Phosphatidylinositol 3-kinase Catalytic Subunit, Chain A, domain 1"/>
    <property type="match status" value="1"/>
</dbReference>
<comment type="caution">
    <text evidence="5">The sequence shown here is derived from an EMBL/GenBank/DDBJ whole genome shotgun (WGS) entry which is preliminary data.</text>
</comment>
<dbReference type="InterPro" id="IPR053793">
    <property type="entry name" value="PB1-like"/>
</dbReference>
<dbReference type="PANTHER" id="PTHR46183">
    <property type="entry name" value="PROTEIN CLMP1"/>
    <property type="match status" value="1"/>
</dbReference>
<dbReference type="Proteomes" id="UP000825935">
    <property type="component" value="Chromosome 24"/>
</dbReference>
<dbReference type="InterPro" id="IPR019734">
    <property type="entry name" value="TPR_rpt"/>
</dbReference>
<evidence type="ECO:0000256" key="3">
    <source>
        <dbReference type="SAM" id="MobiDB-lite"/>
    </source>
</evidence>
<evidence type="ECO:0000259" key="4">
    <source>
        <dbReference type="PROSITE" id="PS51745"/>
    </source>
</evidence>
<reference evidence="5" key="1">
    <citation type="submission" date="2021-08" db="EMBL/GenBank/DDBJ databases">
        <title>WGS assembly of Ceratopteris richardii.</title>
        <authorList>
            <person name="Marchant D.B."/>
            <person name="Chen G."/>
            <person name="Jenkins J."/>
            <person name="Shu S."/>
            <person name="Leebens-Mack J."/>
            <person name="Grimwood J."/>
            <person name="Schmutz J."/>
            <person name="Soltis P."/>
            <person name="Soltis D."/>
            <person name="Chen Z.-H."/>
        </authorList>
    </citation>
    <scope>NUCLEOTIDE SEQUENCE</scope>
    <source>
        <strain evidence="5">Whitten #5841</strain>
        <tissue evidence="5">Leaf</tissue>
    </source>
</reference>
<keyword evidence="2" id="KW-0802">TPR repeat</keyword>
<feature type="domain" description="PB1" evidence="4">
    <location>
        <begin position="476"/>
        <end position="558"/>
    </location>
</feature>
<dbReference type="Pfam" id="PF00564">
    <property type="entry name" value="PB1"/>
    <property type="match status" value="1"/>
</dbReference>
<protein>
    <recommendedName>
        <fullName evidence="4">PB1 domain-containing protein</fullName>
    </recommendedName>
</protein>
<dbReference type="InterPro" id="IPR044517">
    <property type="entry name" value="PHOX1-4"/>
</dbReference>
<feature type="region of interest" description="Disordered" evidence="3">
    <location>
        <begin position="320"/>
        <end position="359"/>
    </location>
</feature>
<feature type="compositionally biased region" description="Basic and acidic residues" evidence="3">
    <location>
        <begin position="159"/>
        <end position="168"/>
    </location>
</feature>
<dbReference type="SMART" id="SM00666">
    <property type="entry name" value="PB1"/>
    <property type="match status" value="1"/>
</dbReference>
<evidence type="ECO:0000313" key="5">
    <source>
        <dbReference type="EMBL" id="KAH7300386.1"/>
    </source>
</evidence>
<accession>A0A8T2RV91</accession>
<feature type="compositionally biased region" description="Basic residues" evidence="3">
    <location>
        <begin position="1"/>
        <end position="12"/>
    </location>
</feature>
<dbReference type="EMBL" id="CM035429">
    <property type="protein sequence ID" value="KAH7300386.1"/>
    <property type="molecule type" value="Genomic_DNA"/>
</dbReference>
<keyword evidence="6" id="KW-1185">Reference proteome</keyword>
<feature type="compositionally biased region" description="Polar residues" evidence="3">
    <location>
        <begin position="23"/>
        <end position="37"/>
    </location>
</feature>
<dbReference type="InterPro" id="IPR000270">
    <property type="entry name" value="PB1_dom"/>
</dbReference>
<dbReference type="AlphaFoldDB" id="A0A8T2RV91"/>
<dbReference type="SUPFAM" id="SSF54277">
    <property type="entry name" value="CAD &amp; PB1 domains"/>
    <property type="match status" value="1"/>
</dbReference>
<name>A0A8T2RV91_CERRI</name>
<evidence type="ECO:0000313" key="6">
    <source>
        <dbReference type="Proteomes" id="UP000825935"/>
    </source>
</evidence>
<dbReference type="CDD" id="cd05992">
    <property type="entry name" value="PB1"/>
    <property type="match status" value="1"/>
</dbReference>
<proteinExistence type="predicted"/>
<feature type="compositionally biased region" description="Polar residues" evidence="3">
    <location>
        <begin position="340"/>
        <end position="359"/>
    </location>
</feature>
<feature type="compositionally biased region" description="Basic and acidic residues" evidence="3">
    <location>
        <begin position="125"/>
        <end position="135"/>
    </location>
</feature>
<sequence length="905" mass="100876">MTRSGNRRRRPVHNYPASPSGAFHSNDQLSVPRSGNRSVEPMDFPVNGGLDHPLHTSGDRQSIAAPSDQRCNDGNQHGSSGGSSDRMHDAANRQTNGEGFRQKGVDHHHQNGGEYRYTGSSKSYDGSDQRSRRDGNSGGRRQRSRSRDRPYYQQYQKNQRWEGKENSDQNKVIAATTTRDEGVSKTQEYTLDMASRARELKEEGNRLFQKKDYFGAMDHYEQALILTPLSHPDRAVFHSNRAACLMQMKPPQHDAAIHECDLALEAHPGLPRALLRRARAYESLGKLELALQDVQKILQADGAHPDAMDMAKRIRFSMGCQGDEAQRDRGRPPTPALYSRSKSYAATPTASSGGLSGSKSFTVRNVSDCDSAPADSSHQEQVQTPAILSPLLASRQSFKEMHSTPHAVSRSLSLSCALNTPPPAPSQEMVTRVHKSDAPPNTPTVEALKSDSSEKIIHQDNPKCSHVDTSTSAPILRPVKLIYDHDIRLAELPVNCKFGELRKIVKSKFPAAKSILIKYKDVEGDLVTITSTEELRLAEAAAAVESARRNLQLNNTSSEVSSVHGRRPNSAIGLPVVPSLLDQLRLHIVEVPAEQEPYDKEEVVSIDPKDSLPVTESIEKDKMTAIDKSGKEKDFDKWLLEFAHLFRRHLGIDPTGNVDFHELGLEFCAEALEETITTEDAHKLFEQAGCKFQEMVATGFLNWGNVYMCAARKEVLHDNENDDQTDFCEKLQTAFNWAQAQYALAEEKFLLSLKVKPDFCDGMLGLGQKYFESAKLNWALAVAKEKDLSVWDPSKTLQFFCTAAEYSQKAAELLKDQDDALKTQIYLSWGNVLYEHSQVECRIGLNTWKQHLEGALEKFELANVSSADINLALEKHLSNSSCFTENNSHAEQYMPETDVTCDVQS</sequence>
<dbReference type="PROSITE" id="PS51745">
    <property type="entry name" value="PB1"/>
    <property type="match status" value="1"/>
</dbReference>